<dbReference type="Proteomes" id="UP000073601">
    <property type="component" value="Unassembled WGS sequence"/>
</dbReference>
<proteinExistence type="predicted"/>
<gene>
    <name evidence="1" type="ORF">GMA8713_03265</name>
</gene>
<accession>A0A128FEA8</accession>
<dbReference type="AlphaFoldDB" id="A0A128FEA8"/>
<dbReference type="EMBL" id="FIZY01000032">
    <property type="protein sequence ID" value="CZF84825.1"/>
    <property type="molecule type" value="Genomic_DNA"/>
</dbReference>
<evidence type="ECO:0000313" key="2">
    <source>
        <dbReference type="Proteomes" id="UP000073601"/>
    </source>
</evidence>
<organism evidence="1 2">
    <name type="scientific">Grimontia marina</name>
    <dbReference type="NCBI Taxonomy" id="646534"/>
    <lineage>
        <taxon>Bacteria</taxon>
        <taxon>Pseudomonadati</taxon>
        <taxon>Pseudomonadota</taxon>
        <taxon>Gammaproteobacteria</taxon>
        <taxon>Vibrionales</taxon>
        <taxon>Vibrionaceae</taxon>
        <taxon>Grimontia</taxon>
    </lineage>
</organism>
<dbReference type="RefSeq" id="WP_062712191.1">
    <property type="nucleotide sequence ID" value="NZ_CAWRCI010000032.1"/>
</dbReference>
<reference evidence="2" key="1">
    <citation type="submission" date="2016-02" db="EMBL/GenBank/DDBJ databases">
        <authorList>
            <person name="Rodrigo-Torres Lidia"/>
            <person name="Arahal R.David."/>
        </authorList>
    </citation>
    <scope>NUCLEOTIDE SEQUENCE [LARGE SCALE GENOMIC DNA]</scope>
    <source>
        <strain evidence="2">CECT 8713</strain>
    </source>
</reference>
<evidence type="ECO:0000313" key="1">
    <source>
        <dbReference type="EMBL" id="CZF84825.1"/>
    </source>
</evidence>
<protein>
    <submittedName>
        <fullName evidence="1">Uncharacterized protein</fullName>
    </submittedName>
</protein>
<keyword evidence="2" id="KW-1185">Reference proteome</keyword>
<sequence length="75" mass="8321">MKQIDVVLSELYQDASEAILGEPEIAAHRNSRDVAATLAYFMVYVDNLTFEQYGNELQARLVGIDATSQQKATAQ</sequence>
<name>A0A128FEA8_9GAMM</name>